<dbReference type="InterPro" id="IPR029058">
    <property type="entry name" value="AB_hydrolase_fold"/>
</dbReference>
<dbReference type="InterPro" id="IPR013094">
    <property type="entry name" value="AB_hydrolase_3"/>
</dbReference>
<evidence type="ECO:0000313" key="4">
    <source>
        <dbReference type="Proteomes" id="UP001586593"/>
    </source>
</evidence>
<dbReference type="Proteomes" id="UP001586593">
    <property type="component" value="Unassembled WGS sequence"/>
</dbReference>
<dbReference type="Pfam" id="PF07859">
    <property type="entry name" value="Abhydrolase_3"/>
    <property type="match status" value="1"/>
</dbReference>
<dbReference type="EMBL" id="JAZHXJ010000030">
    <property type="protein sequence ID" value="KAL1880594.1"/>
    <property type="molecule type" value="Genomic_DNA"/>
</dbReference>
<keyword evidence="1" id="KW-0378">Hydrolase</keyword>
<dbReference type="SUPFAM" id="SSF53474">
    <property type="entry name" value="alpha/beta-Hydrolases"/>
    <property type="match status" value="1"/>
</dbReference>
<dbReference type="PANTHER" id="PTHR48081">
    <property type="entry name" value="AB HYDROLASE SUPERFAMILY PROTEIN C4A8.06C"/>
    <property type="match status" value="1"/>
</dbReference>
<dbReference type="Gene3D" id="3.40.50.1820">
    <property type="entry name" value="alpha/beta hydrolase"/>
    <property type="match status" value="1"/>
</dbReference>
<reference evidence="3 4" key="1">
    <citation type="journal article" date="2024" name="Commun. Biol.">
        <title>Comparative genomic analysis of thermophilic fungi reveals convergent evolutionary adaptations and gene losses.</title>
        <authorList>
            <person name="Steindorff A.S."/>
            <person name="Aguilar-Pontes M.V."/>
            <person name="Robinson A.J."/>
            <person name="Andreopoulos B."/>
            <person name="LaButti K."/>
            <person name="Kuo A."/>
            <person name="Mondo S."/>
            <person name="Riley R."/>
            <person name="Otillar R."/>
            <person name="Haridas S."/>
            <person name="Lipzen A."/>
            <person name="Grimwood J."/>
            <person name="Schmutz J."/>
            <person name="Clum A."/>
            <person name="Reid I.D."/>
            <person name="Moisan M.C."/>
            <person name="Butler G."/>
            <person name="Nguyen T.T.M."/>
            <person name="Dewar K."/>
            <person name="Conant G."/>
            <person name="Drula E."/>
            <person name="Henrissat B."/>
            <person name="Hansel C."/>
            <person name="Singer S."/>
            <person name="Hutchinson M.I."/>
            <person name="de Vries R.P."/>
            <person name="Natvig D.O."/>
            <person name="Powell A.J."/>
            <person name="Tsang A."/>
            <person name="Grigoriev I.V."/>
        </authorList>
    </citation>
    <scope>NUCLEOTIDE SEQUENCE [LARGE SCALE GENOMIC DNA]</scope>
    <source>
        <strain evidence="3 4">ATCC 24622</strain>
    </source>
</reference>
<dbReference type="PANTHER" id="PTHR48081:SF8">
    <property type="entry name" value="ALPHA_BETA HYDROLASE FOLD-3 DOMAIN-CONTAINING PROTEIN-RELATED"/>
    <property type="match status" value="1"/>
</dbReference>
<name>A0ABR3XYJ6_9PEZI</name>
<sequence length="396" mass="43466">MDNSRFGIPSKEWREYSDARPKLRLDEDGFHDDVFSSPERLRAAANAAKERASRFMFAHDKLANQVTMSDFAIPTRDGSSIPMRKYQSTTSANGSAVVKVGNAVEEPVAESLSAVPAFIYFHGGGMLFGSIDGEMHTCASLARDLARGGSATNSPGVIVLHVCYRHVPEFTHPVQHQDAWDAFEWIFANAAILGIDVGNLVIGGISAGGSLAASVVFRELERAQQTETASDPRIHGQVLFIPWLIHRDAYPLDAFAAPEIASLVACADSPTLPRPRYDMFTDLSRVADPRADALMNIGLALETTLKGMPRTAIVANGWDMLRDEAFLYADKLERVGVPVKKHVFPGMPHAFRKYPDLPSSRRWDELMVESIRWCLTGKGKADVVGEWIVEGPIQGT</sequence>
<accession>A0ABR3XYJ6</accession>
<evidence type="ECO:0000313" key="3">
    <source>
        <dbReference type="EMBL" id="KAL1880594.1"/>
    </source>
</evidence>
<comment type="caution">
    <text evidence="3">The sequence shown here is derived from an EMBL/GenBank/DDBJ whole genome shotgun (WGS) entry which is preliminary data.</text>
</comment>
<organism evidence="3 4">
    <name type="scientific">Phialemonium thermophilum</name>
    <dbReference type="NCBI Taxonomy" id="223376"/>
    <lineage>
        <taxon>Eukaryota</taxon>
        <taxon>Fungi</taxon>
        <taxon>Dikarya</taxon>
        <taxon>Ascomycota</taxon>
        <taxon>Pezizomycotina</taxon>
        <taxon>Sordariomycetes</taxon>
        <taxon>Sordariomycetidae</taxon>
        <taxon>Cephalothecales</taxon>
        <taxon>Cephalothecaceae</taxon>
        <taxon>Phialemonium</taxon>
    </lineage>
</organism>
<protein>
    <recommendedName>
        <fullName evidence="2">Alpha/beta hydrolase fold-3 domain-containing protein</fullName>
    </recommendedName>
</protein>
<evidence type="ECO:0000256" key="1">
    <source>
        <dbReference type="ARBA" id="ARBA00022801"/>
    </source>
</evidence>
<keyword evidence="4" id="KW-1185">Reference proteome</keyword>
<evidence type="ECO:0000259" key="2">
    <source>
        <dbReference type="Pfam" id="PF07859"/>
    </source>
</evidence>
<gene>
    <name evidence="3" type="ORF">VTK73DRAFT_5399</name>
</gene>
<proteinExistence type="predicted"/>
<dbReference type="InterPro" id="IPR050300">
    <property type="entry name" value="GDXG_lipolytic_enzyme"/>
</dbReference>
<feature type="domain" description="Alpha/beta hydrolase fold-3" evidence="2">
    <location>
        <begin position="119"/>
        <end position="351"/>
    </location>
</feature>